<keyword evidence="2" id="KW-0812">Transmembrane</keyword>
<gene>
    <name evidence="3" type="ORF">LMG21510_00846</name>
</gene>
<name>A0ABM8WK55_9BURK</name>
<feature type="region of interest" description="Disordered" evidence="1">
    <location>
        <begin position="1"/>
        <end position="22"/>
    </location>
</feature>
<reference evidence="3 4" key="1">
    <citation type="submission" date="2021-08" db="EMBL/GenBank/DDBJ databases">
        <authorList>
            <person name="Peeters C."/>
        </authorList>
    </citation>
    <scope>NUCLEOTIDE SEQUENCE [LARGE SCALE GENOMIC DNA]</scope>
    <source>
        <strain evidence="3 4">LMG 21510</strain>
    </source>
</reference>
<protein>
    <submittedName>
        <fullName evidence="3">Uncharacterized protein</fullName>
    </submittedName>
</protein>
<keyword evidence="2" id="KW-1133">Transmembrane helix</keyword>
<feature type="transmembrane region" description="Helical" evidence="2">
    <location>
        <begin position="33"/>
        <end position="57"/>
    </location>
</feature>
<comment type="caution">
    <text evidence="3">The sequence shown here is derived from an EMBL/GenBank/DDBJ whole genome shotgun (WGS) entry which is preliminary data.</text>
</comment>
<evidence type="ECO:0000313" key="4">
    <source>
        <dbReference type="Proteomes" id="UP000721236"/>
    </source>
</evidence>
<keyword evidence="2" id="KW-0472">Membrane</keyword>
<sequence>MTTPETARPRRPDDPPAEEEEVHRIVARGPTGAFAVAGVATAIVVAMYLAFYAFVYLPRGTVQ</sequence>
<evidence type="ECO:0000313" key="3">
    <source>
        <dbReference type="EMBL" id="CAG9167763.1"/>
    </source>
</evidence>
<dbReference type="RefSeq" id="WP_224039854.1">
    <property type="nucleotide sequence ID" value="NZ_CAJZAH010000001.1"/>
</dbReference>
<dbReference type="Proteomes" id="UP000721236">
    <property type="component" value="Unassembled WGS sequence"/>
</dbReference>
<organism evidence="3 4">
    <name type="scientific">Cupriavidus respiraculi</name>
    <dbReference type="NCBI Taxonomy" id="195930"/>
    <lineage>
        <taxon>Bacteria</taxon>
        <taxon>Pseudomonadati</taxon>
        <taxon>Pseudomonadota</taxon>
        <taxon>Betaproteobacteria</taxon>
        <taxon>Burkholderiales</taxon>
        <taxon>Burkholderiaceae</taxon>
        <taxon>Cupriavidus</taxon>
    </lineage>
</organism>
<evidence type="ECO:0000256" key="1">
    <source>
        <dbReference type="SAM" id="MobiDB-lite"/>
    </source>
</evidence>
<accession>A0ABM8WK55</accession>
<dbReference type="EMBL" id="CAJZAH010000001">
    <property type="protein sequence ID" value="CAG9167763.1"/>
    <property type="molecule type" value="Genomic_DNA"/>
</dbReference>
<proteinExistence type="predicted"/>
<keyword evidence="4" id="KW-1185">Reference proteome</keyword>
<evidence type="ECO:0000256" key="2">
    <source>
        <dbReference type="SAM" id="Phobius"/>
    </source>
</evidence>